<feature type="region of interest" description="Disordered" evidence="1">
    <location>
        <begin position="123"/>
        <end position="142"/>
    </location>
</feature>
<dbReference type="EMBL" id="KN880632">
    <property type="protein sequence ID" value="KIY64515.1"/>
    <property type="molecule type" value="Genomic_DNA"/>
</dbReference>
<proteinExistence type="predicted"/>
<keyword evidence="3" id="KW-1185">Reference proteome</keyword>
<name>A0A0D7B2T4_9AGAR</name>
<feature type="compositionally biased region" description="Polar residues" evidence="1">
    <location>
        <begin position="57"/>
        <end position="67"/>
    </location>
</feature>
<feature type="region of interest" description="Disordered" evidence="1">
    <location>
        <begin position="49"/>
        <end position="72"/>
    </location>
</feature>
<accession>A0A0D7B2T4</accession>
<evidence type="ECO:0000313" key="2">
    <source>
        <dbReference type="EMBL" id="KIY64515.1"/>
    </source>
</evidence>
<reference evidence="2 3" key="1">
    <citation type="journal article" date="2015" name="Fungal Genet. Biol.">
        <title>Evolution of novel wood decay mechanisms in Agaricales revealed by the genome sequences of Fistulina hepatica and Cylindrobasidium torrendii.</title>
        <authorList>
            <person name="Floudas D."/>
            <person name="Held B.W."/>
            <person name="Riley R."/>
            <person name="Nagy L.G."/>
            <person name="Koehler G."/>
            <person name="Ransdell A.S."/>
            <person name="Younus H."/>
            <person name="Chow J."/>
            <person name="Chiniquy J."/>
            <person name="Lipzen A."/>
            <person name="Tritt A."/>
            <person name="Sun H."/>
            <person name="Haridas S."/>
            <person name="LaButti K."/>
            <person name="Ohm R.A."/>
            <person name="Kues U."/>
            <person name="Blanchette R.A."/>
            <person name="Grigoriev I.V."/>
            <person name="Minto R.E."/>
            <person name="Hibbett D.S."/>
        </authorList>
    </citation>
    <scope>NUCLEOTIDE SEQUENCE [LARGE SCALE GENOMIC DNA]</scope>
    <source>
        <strain evidence="2 3">FP15055 ss-10</strain>
    </source>
</reference>
<dbReference type="Proteomes" id="UP000054007">
    <property type="component" value="Unassembled WGS sequence"/>
</dbReference>
<sequence>MVTQNQVHCSPPCTKSIGMMGTFRVENFKPQDQMELNFVENVMTGYQGLSTRRDPEQTPNRHSPNMSKNKEKKAQINAKTVDNTDLPESATVVAYAAAIISGVDQSPRDAIFDNFDAAPKRVLGKRSRQDSTKSIATPREPSVKDPTLELLSDIPIEVYAKETSATIPGKTNIPAFVVQIQGNEKCYFSALIAPAHKTLSVVTKMNRNTLPKSSYFIFNRQEKKPLILRLCCVSEHAPSDADSFVRADYEQASIESEARVIASIKAQAPRYSARLLETKRRRIGRNSASHVSVPQGSSSEEVMLGELDMLASSAWTSGSSTDIFGGQVNLNGIEEMDLFDEKPMVVDDSLLDGALWQI</sequence>
<dbReference type="AlphaFoldDB" id="A0A0D7B2T4"/>
<evidence type="ECO:0000313" key="3">
    <source>
        <dbReference type="Proteomes" id="UP000054007"/>
    </source>
</evidence>
<protein>
    <submittedName>
        <fullName evidence="2">Uncharacterized protein</fullName>
    </submittedName>
</protein>
<evidence type="ECO:0000256" key="1">
    <source>
        <dbReference type="SAM" id="MobiDB-lite"/>
    </source>
</evidence>
<gene>
    <name evidence="2" type="ORF">CYLTODRAFT_445957</name>
</gene>
<organism evidence="2 3">
    <name type="scientific">Cylindrobasidium torrendii FP15055 ss-10</name>
    <dbReference type="NCBI Taxonomy" id="1314674"/>
    <lineage>
        <taxon>Eukaryota</taxon>
        <taxon>Fungi</taxon>
        <taxon>Dikarya</taxon>
        <taxon>Basidiomycota</taxon>
        <taxon>Agaricomycotina</taxon>
        <taxon>Agaricomycetes</taxon>
        <taxon>Agaricomycetidae</taxon>
        <taxon>Agaricales</taxon>
        <taxon>Marasmiineae</taxon>
        <taxon>Physalacriaceae</taxon>
        <taxon>Cylindrobasidium</taxon>
    </lineage>
</organism>